<evidence type="ECO:0000313" key="1">
    <source>
        <dbReference type="EMBL" id="MBA4453521.1"/>
    </source>
</evidence>
<dbReference type="EMBL" id="JACENC010000046">
    <property type="protein sequence ID" value="MBA4453521.1"/>
    <property type="molecule type" value="Genomic_DNA"/>
</dbReference>
<evidence type="ECO:0000313" key="2">
    <source>
        <dbReference type="Proteomes" id="UP000526786"/>
    </source>
</evidence>
<name>A0AC60W1J4_9ARCH</name>
<sequence length="92" mass="9943">MSETSSKIRTGFKYVYLVMFFALLAGFFHPLITGNSFDSVISGVVVLFVGLAGGILVYKSATSEKHRIIYFGAGFGLIAISLALIFQLTGRV</sequence>
<reference evidence="1 2" key="1">
    <citation type="journal article" date="2020" name="Appl. Environ. Microbiol.">
        <title>Genomic Characteristics of a Novel Species of Ammonia-Oxidizing Archaea from the Jiulong River Estuary.</title>
        <authorList>
            <person name="Zou D."/>
            <person name="Wan R."/>
            <person name="Han L."/>
            <person name="Xu M.N."/>
            <person name="Liu Y."/>
            <person name="Liu H."/>
            <person name="Kao S.J."/>
            <person name="Li M."/>
        </authorList>
    </citation>
    <scope>NUCLEOTIDE SEQUENCE [LARGE SCALE GENOMIC DNA]</scope>
    <source>
        <strain evidence="1">W2bin3</strain>
    </source>
</reference>
<organism evidence="1 2">
    <name type="scientific">Candidatus Nitrosomaritimum aestuariumsis</name>
    <dbReference type="NCBI Taxonomy" id="3342354"/>
    <lineage>
        <taxon>Archaea</taxon>
        <taxon>Nitrososphaerota</taxon>
        <taxon>Nitrososphaeria</taxon>
        <taxon>Nitrosopumilales</taxon>
        <taxon>Nitrosopumilaceae</taxon>
        <taxon>Candidatus Nitrosomaritimum</taxon>
    </lineage>
</organism>
<dbReference type="Proteomes" id="UP000526786">
    <property type="component" value="Unassembled WGS sequence"/>
</dbReference>
<gene>
    <name evidence="1" type="ORF">H2B05_01070</name>
</gene>
<accession>A0AC60W1J4</accession>
<comment type="caution">
    <text evidence="1">The sequence shown here is derived from an EMBL/GenBank/DDBJ whole genome shotgun (WGS) entry which is preliminary data.</text>
</comment>
<proteinExistence type="predicted"/>
<protein>
    <submittedName>
        <fullName evidence="1">Uncharacterized protein</fullName>
    </submittedName>
</protein>